<dbReference type="RefSeq" id="WP_169277316.1">
    <property type="nucleotide sequence ID" value="NZ_JABBCP010000002.1"/>
</dbReference>
<accession>A0A7X9UBY3</accession>
<sequence>MAEENAQSAASEGGKPQDPAVEAQPQDTKQEEGGKPQDPGGVEGNDRTPNIHKLERDVANRDKTIADLKAKLAEKEKGGSDLEARLAALEKQASDSKAEADAAKADAKLAAAGCVDCDLARAVLGDFDGDVAKLKEAKPYLFAPQGGSKGTGGRASGTSDGPCKSIRDALAQTDR</sequence>
<evidence type="ECO:0008006" key="4">
    <source>
        <dbReference type="Google" id="ProtNLM"/>
    </source>
</evidence>
<evidence type="ECO:0000313" key="2">
    <source>
        <dbReference type="EMBL" id="NMF55690.1"/>
    </source>
</evidence>
<protein>
    <recommendedName>
        <fullName evidence="4">Scaffolding protein</fullName>
    </recommendedName>
</protein>
<dbReference type="Proteomes" id="UP000546970">
    <property type="component" value="Unassembled WGS sequence"/>
</dbReference>
<comment type="caution">
    <text evidence="2">The sequence shown here is derived from an EMBL/GenBank/DDBJ whole genome shotgun (WGS) entry which is preliminary data.</text>
</comment>
<dbReference type="EMBL" id="JABBCP010000002">
    <property type="protein sequence ID" value="NMF55690.1"/>
    <property type="molecule type" value="Genomic_DNA"/>
</dbReference>
<feature type="compositionally biased region" description="Polar residues" evidence="1">
    <location>
        <begin position="1"/>
        <end position="10"/>
    </location>
</feature>
<evidence type="ECO:0000313" key="3">
    <source>
        <dbReference type="Proteomes" id="UP000546970"/>
    </source>
</evidence>
<keyword evidence="3" id="KW-1185">Reference proteome</keyword>
<gene>
    <name evidence="2" type="ORF">HF320_05030</name>
</gene>
<organism evidence="2 3">
    <name type="scientific">Collinsella acetigenes</name>
    <dbReference type="NCBI Taxonomy" id="2713419"/>
    <lineage>
        <taxon>Bacteria</taxon>
        <taxon>Bacillati</taxon>
        <taxon>Actinomycetota</taxon>
        <taxon>Coriobacteriia</taxon>
        <taxon>Coriobacteriales</taxon>
        <taxon>Coriobacteriaceae</taxon>
        <taxon>Collinsella</taxon>
    </lineage>
</organism>
<dbReference type="AlphaFoldDB" id="A0A7X9UBY3"/>
<proteinExistence type="predicted"/>
<name>A0A7X9UBY3_9ACTN</name>
<feature type="region of interest" description="Disordered" evidence="1">
    <location>
        <begin position="142"/>
        <end position="175"/>
    </location>
</feature>
<feature type="compositionally biased region" description="Basic and acidic residues" evidence="1">
    <location>
        <begin position="52"/>
        <end position="63"/>
    </location>
</feature>
<feature type="region of interest" description="Disordered" evidence="1">
    <location>
        <begin position="1"/>
        <end position="63"/>
    </location>
</feature>
<reference evidence="2 3" key="1">
    <citation type="submission" date="2020-04" db="EMBL/GenBank/DDBJ databases">
        <title>Collinsella sp. KGMB02528 nov., an anaerobic actinobacterium isolated from human feces.</title>
        <authorList>
            <person name="Han K.-I."/>
            <person name="Eom M.K."/>
            <person name="Kim J.-S."/>
            <person name="Lee K.C."/>
            <person name="Suh M.K."/>
            <person name="Park S.-H."/>
            <person name="Lee J.H."/>
            <person name="Kang S.W."/>
            <person name="Park J.-E."/>
            <person name="Oh B.S."/>
            <person name="Yu S.Y."/>
            <person name="Choi S.-H."/>
            <person name="Lee D.H."/>
            <person name="Yoon H."/>
            <person name="Kim B.-Y."/>
            <person name="Lee J.H."/>
            <person name="Lee J.-S."/>
        </authorList>
    </citation>
    <scope>NUCLEOTIDE SEQUENCE [LARGE SCALE GENOMIC DNA]</scope>
    <source>
        <strain evidence="2 3">KGMB02528</strain>
    </source>
</reference>
<evidence type="ECO:0000256" key="1">
    <source>
        <dbReference type="SAM" id="MobiDB-lite"/>
    </source>
</evidence>